<dbReference type="GO" id="GO:0008422">
    <property type="term" value="F:beta-glucosidase activity"/>
    <property type="evidence" value="ECO:0007669"/>
    <property type="project" value="TreeGrafter"/>
</dbReference>
<sequence length="712" mass="80335">MKFTTAATADGLRLLTSLLVIGSAASMSSYRERRLANVTVAPENDNTQFHHFLAHNMTRTCSADNHATPFNNQIRGVNLGSWMVLEPWITPSMFYQFLGGDETNTAMDMYSFCEILGPEEGNKQLRRHWDTWVTEELIEELAQSGAVNSLRLPVGDWMYKPYGPYIGCTDGALDYVDDLLDWAHARGLTVLFDIHGVKGSQNGFDNSGQSQDFEWTSALNTEPAGLVTFQHWGIRSAAWMGEFDRETIEYTSTNYENIEHALETIQEIVNMYKGHPAVLGLEPVNEPWQYTPIDELKQYYWEGYLIVKKDAPYWKYIMHDSFRFDVGIWGGFMAGCPDRALDTHIYQAWQDPASRISFYNNACAQKSAIAKMEAAFGPVIVGEWSLATDNCAMWLNGFNDNLSGFPRLPCKFVKCADPYMGTEQPGTPVDPGKPMQGPYGTGMSGPSFGLCPVDRDWMKERNIETGTDWMRAPPEAPRHLDATDEVMTALARKKISAFSGIGHGFYFWNFRTELDEPQWSYMLALERGWISKGNLNDDRILHACHKEDEGLFVCMSTRQTESATKGGMKYALGVDGVNSTYVDSLSGDALFDAADIVFSKFWEDHKGEGATCDFGGAAQLQEFNKTYDDDDDYYKDDDAHYFTKEEARTSLLILTTFGILVGSCFGFLMAMAFNEKFSNKVSRSSVVRRVTRRFTSHSGSNVRYTEIPEHQY</sequence>
<dbReference type="GO" id="GO:0009986">
    <property type="term" value="C:cell surface"/>
    <property type="evidence" value="ECO:0007669"/>
    <property type="project" value="TreeGrafter"/>
</dbReference>
<keyword evidence="2" id="KW-0378">Hydrolase</keyword>
<gene>
    <name evidence="7" type="ORF">DBRI1063_LOCUS14791</name>
</gene>
<dbReference type="EMBL" id="HBGN01023164">
    <property type="protein sequence ID" value="CAD9337444.1"/>
    <property type="molecule type" value="Transcribed_RNA"/>
</dbReference>
<dbReference type="GO" id="GO:0009251">
    <property type="term" value="P:glucan catabolic process"/>
    <property type="evidence" value="ECO:0007669"/>
    <property type="project" value="TreeGrafter"/>
</dbReference>
<evidence type="ECO:0000256" key="5">
    <source>
        <dbReference type="SAM" id="SignalP"/>
    </source>
</evidence>
<dbReference type="PANTHER" id="PTHR31297:SF38">
    <property type="entry name" value="X8 DOMAIN-CONTAINING PROTEIN"/>
    <property type="match status" value="1"/>
</dbReference>
<dbReference type="InterPro" id="IPR050386">
    <property type="entry name" value="Glycosyl_hydrolase_5"/>
</dbReference>
<dbReference type="SUPFAM" id="SSF51445">
    <property type="entry name" value="(Trans)glycosidases"/>
    <property type="match status" value="1"/>
</dbReference>
<dbReference type="PANTHER" id="PTHR31297">
    <property type="entry name" value="GLUCAN ENDO-1,6-BETA-GLUCOSIDASE B"/>
    <property type="match status" value="1"/>
</dbReference>
<proteinExistence type="inferred from homology"/>
<dbReference type="Gene3D" id="3.20.20.80">
    <property type="entry name" value="Glycosidases"/>
    <property type="match status" value="1"/>
</dbReference>
<feature type="transmembrane region" description="Helical" evidence="4">
    <location>
        <begin position="651"/>
        <end position="673"/>
    </location>
</feature>
<feature type="chain" id="PRO_5030994583" description="Glycoside hydrolase family 5 domain-containing protein" evidence="5">
    <location>
        <begin position="27"/>
        <end position="712"/>
    </location>
</feature>
<accession>A0A7S1ZG04</accession>
<evidence type="ECO:0000256" key="1">
    <source>
        <dbReference type="ARBA" id="ARBA00005641"/>
    </source>
</evidence>
<keyword evidence="4" id="KW-0812">Transmembrane</keyword>
<dbReference type="Pfam" id="PF00150">
    <property type="entry name" value="Cellulase"/>
    <property type="match status" value="1"/>
</dbReference>
<comment type="similarity">
    <text evidence="1">Belongs to the glycosyl hydrolase 5 (cellulase A) family.</text>
</comment>
<dbReference type="AlphaFoldDB" id="A0A7S1ZG04"/>
<keyword evidence="5" id="KW-0732">Signal</keyword>
<keyword evidence="4" id="KW-0472">Membrane</keyword>
<evidence type="ECO:0000313" key="7">
    <source>
        <dbReference type="EMBL" id="CAD9337444.1"/>
    </source>
</evidence>
<evidence type="ECO:0000259" key="6">
    <source>
        <dbReference type="Pfam" id="PF00150"/>
    </source>
</evidence>
<feature type="domain" description="Glycoside hydrolase family 5" evidence="6">
    <location>
        <begin position="128"/>
        <end position="386"/>
    </location>
</feature>
<feature type="signal peptide" evidence="5">
    <location>
        <begin position="1"/>
        <end position="26"/>
    </location>
</feature>
<organism evidence="7">
    <name type="scientific">Ditylum brightwellii</name>
    <dbReference type="NCBI Taxonomy" id="49249"/>
    <lineage>
        <taxon>Eukaryota</taxon>
        <taxon>Sar</taxon>
        <taxon>Stramenopiles</taxon>
        <taxon>Ochrophyta</taxon>
        <taxon>Bacillariophyta</taxon>
        <taxon>Mediophyceae</taxon>
        <taxon>Lithodesmiophycidae</taxon>
        <taxon>Lithodesmiales</taxon>
        <taxon>Lithodesmiaceae</taxon>
        <taxon>Ditylum</taxon>
    </lineage>
</organism>
<reference evidence="7" key="1">
    <citation type="submission" date="2021-01" db="EMBL/GenBank/DDBJ databases">
        <authorList>
            <person name="Corre E."/>
            <person name="Pelletier E."/>
            <person name="Niang G."/>
            <person name="Scheremetjew M."/>
            <person name="Finn R."/>
            <person name="Kale V."/>
            <person name="Holt S."/>
            <person name="Cochrane G."/>
            <person name="Meng A."/>
            <person name="Brown T."/>
            <person name="Cohen L."/>
        </authorList>
    </citation>
    <scope>NUCLEOTIDE SEQUENCE</scope>
    <source>
        <strain evidence="7">Pop2</strain>
    </source>
</reference>
<dbReference type="InterPro" id="IPR017853">
    <property type="entry name" value="GH"/>
</dbReference>
<dbReference type="InterPro" id="IPR001547">
    <property type="entry name" value="Glyco_hydro_5"/>
</dbReference>
<evidence type="ECO:0000256" key="3">
    <source>
        <dbReference type="ARBA" id="ARBA00023295"/>
    </source>
</evidence>
<evidence type="ECO:0000256" key="2">
    <source>
        <dbReference type="ARBA" id="ARBA00022801"/>
    </source>
</evidence>
<name>A0A7S1ZG04_9STRA</name>
<protein>
    <recommendedName>
        <fullName evidence="6">Glycoside hydrolase family 5 domain-containing protein</fullName>
    </recommendedName>
</protein>
<keyword evidence="3" id="KW-0326">Glycosidase</keyword>
<evidence type="ECO:0000256" key="4">
    <source>
        <dbReference type="SAM" id="Phobius"/>
    </source>
</evidence>
<dbReference type="GO" id="GO:0005576">
    <property type="term" value="C:extracellular region"/>
    <property type="evidence" value="ECO:0007669"/>
    <property type="project" value="TreeGrafter"/>
</dbReference>
<keyword evidence="4" id="KW-1133">Transmembrane helix</keyword>